<protein>
    <submittedName>
        <fullName evidence="1">Calsyntenin-1</fullName>
    </submittedName>
</protein>
<sequence>MRRSKSALVTVNVKESCVRGHTGITDRLSYMAGNGPKLVLPNVQTHICAQESACDVKSVHSTVKLQAGHVTEGCSRDTLFTNETIENCGLSPSTVSLLPSKSVFDEVSAVADVTFDGTTNAIIVPKETVPGLVPDKFSLTFSMKHARGTKDDQKNKKNIL</sequence>
<dbReference type="PANTHER" id="PTHR14139:SF2">
    <property type="entry name" value="CALSYNTENIN-1"/>
    <property type="match status" value="1"/>
</dbReference>
<dbReference type="GO" id="GO:0009986">
    <property type="term" value="C:cell surface"/>
    <property type="evidence" value="ECO:0007669"/>
    <property type="project" value="TreeGrafter"/>
</dbReference>
<comment type="caution">
    <text evidence="1">The sequence shown here is derived from an EMBL/GenBank/DDBJ whole genome shotgun (WGS) entry which is preliminary data.</text>
</comment>
<accession>A0AAN8FXL2</accession>
<gene>
    <name evidence="1" type="ORF">GCK32_011846</name>
</gene>
<dbReference type="GO" id="GO:0045211">
    <property type="term" value="C:postsynaptic membrane"/>
    <property type="evidence" value="ECO:0007669"/>
    <property type="project" value="TreeGrafter"/>
</dbReference>
<dbReference type="Proteomes" id="UP001331761">
    <property type="component" value="Unassembled WGS sequence"/>
</dbReference>
<dbReference type="PANTHER" id="PTHR14139">
    <property type="entry name" value="CALSYNTENIN"/>
    <property type="match status" value="1"/>
</dbReference>
<reference evidence="1 2" key="1">
    <citation type="submission" date="2019-10" db="EMBL/GenBank/DDBJ databases">
        <title>Assembly and Annotation for the nematode Trichostrongylus colubriformis.</title>
        <authorList>
            <person name="Martin J."/>
        </authorList>
    </citation>
    <scope>NUCLEOTIDE SEQUENCE [LARGE SCALE GENOMIC DNA]</scope>
    <source>
        <strain evidence="1">G859</strain>
        <tissue evidence="1">Whole worm</tissue>
    </source>
</reference>
<dbReference type="GO" id="GO:0050806">
    <property type="term" value="P:positive regulation of synaptic transmission"/>
    <property type="evidence" value="ECO:0007669"/>
    <property type="project" value="TreeGrafter"/>
</dbReference>
<evidence type="ECO:0000313" key="1">
    <source>
        <dbReference type="EMBL" id="KAK5979120.1"/>
    </source>
</evidence>
<name>A0AAN8FXL2_TRICO</name>
<evidence type="ECO:0000313" key="2">
    <source>
        <dbReference type="Proteomes" id="UP001331761"/>
    </source>
</evidence>
<dbReference type="AlphaFoldDB" id="A0AAN8FXL2"/>
<proteinExistence type="predicted"/>
<dbReference type="EMBL" id="WIXE01008659">
    <property type="protein sequence ID" value="KAK5979120.1"/>
    <property type="molecule type" value="Genomic_DNA"/>
</dbReference>
<keyword evidence="2" id="KW-1185">Reference proteome</keyword>
<dbReference type="GO" id="GO:0051965">
    <property type="term" value="P:positive regulation of synapse assembly"/>
    <property type="evidence" value="ECO:0007669"/>
    <property type="project" value="TreeGrafter"/>
</dbReference>
<organism evidence="1 2">
    <name type="scientific">Trichostrongylus colubriformis</name>
    <name type="common">Black scour worm</name>
    <dbReference type="NCBI Taxonomy" id="6319"/>
    <lineage>
        <taxon>Eukaryota</taxon>
        <taxon>Metazoa</taxon>
        <taxon>Ecdysozoa</taxon>
        <taxon>Nematoda</taxon>
        <taxon>Chromadorea</taxon>
        <taxon>Rhabditida</taxon>
        <taxon>Rhabditina</taxon>
        <taxon>Rhabditomorpha</taxon>
        <taxon>Strongyloidea</taxon>
        <taxon>Trichostrongylidae</taxon>
        <taxon>Trichostrongylus</taxon>
    </lineage>
</organism>